<evidence type="ECO:0000256" key="2">
    <source>
        <dbReference type="SAM" id="MobiDB-lite"/>
    </source>
</evidence>
<dbReference type="PANTHER" id="PTHR45615">
    <property type="entry name" value="MYOSIN HEAVY CHAIN, NON-MUSCLE"/>
    <property type="match status" value="1"/>
</dbReference>
<feature type="compositionally biased region" description="Polar residues" evidence="2">
    <location>
        <begin position="1613"/>
        <end position="1630"/>
    </location>
</feature>
<protein>
    <recommendedName>
        <fullName evidence="5">Ninein</fullName>
    </recommendedName>
</protein>
<accession>A0ABW8D301</accession>
<sequence>MRNKEEKTVGQHAVGKVTTSVKWGNRLLQSNLPNTSDFKVLRVILNKNIFALDVANNFVQRPDEGLIDALGNTTANWLMRRGISLIVRPLSLPLALADTAGAMVNPHIYLHDIPELYKQALISDNEEYADLLLEIQGSYIGSGAYLCVKIHEGLDWLKGCIAEVLMRPEQTSSSFLNLMTQELAAPNLWNIQVAPPDKATECLLPQAMLKNSKTQIDKTYNEFLTSHKHFEEQAQDLERLAQDQIQLPLRVAKAVEELAQAVATWQKTSGEHQLLEHHKKALIQAEQNLSELIFCKINFSRYRTETIPVTLFCQRMSLEIYYGSRKSISELKKECNALHNELYRAYKALDKRQKIDEQFLKDLQVLEQKKEKLCSKLSRVTHNPNYGYALAGLQGLGAIAAFMVGPAFAPLLGATVGGFNTLLSMSTQQASTRVQHRVSKIQSTLSNLNTQMQCKNTLIQLNEQGKGDVRCVIAGIENELLSRGMEQDPKGYCTFLAEATEKFQKKQVGYQQDVNRLQGQIEMLEQKKQSYLTSIHYLHTLYDATSNKKERGRLKGLIQGYTVHTLEVDSQKNELALQKVDADEALNQNTNALQSFQAASQEAELLKPSFQEFYEAGLNDDEARYKGLSDEHKLQVRAREKAASYRASQWYQCLSSLDEGMREFGDLIGAGKNMALGLRRFVGEKPAAVLGLIDQSLQAGKLLYVLTQKETFGFYQIPKILSSFKLDPANTLKQTVRELITPSVNLAGMALNIGNLFFDLVGEPLFGIEPPKDPLMYLIQQNFQQLHHNLNQYFNDVDELVHQQSKFLSEKIDGHYALTRFVVQELQQLKRSELPVIMKKLLNRMHDEGRFPQNGIHIENYRTQQETRVNTYQVNVAKITSEISRAKNIDTLISYQADAFKMPYNSAKLNFDSKIINVSTRPWGYLSYLAKRVNFPFKLPNFKVLSAIHVRACELPKTRLEELVATLESTYDLMQPIQLFLDTIPNKLPLQLQLLQSQYSRLKNKITELEKQKEEERCQRNQEDKKAYLETMFVDVQYTFAEVKQNVLNTQFVGIGREALAHLLQQPLGWLVDLEDFKRKNLLLLLGAISTFPFFWVVNSLRGRYMEFIGATFLKSLAEHINDGFVSLIDAYDQKEAANPKDSVFIAYCDLLTKQWISTRTRLEKSHKEPLIALAKEHFFAVINHEEIYLLGEQIKIKLPKTLATSINPFPKALELEELTESKKVLALQQLSQSKQALNAKIHNYLTGYTDIIDRALTTKNIDNIDFEFGTTTFQEGMLVPAYSSIAHYAFPLVLPKSLISHLKTIQAITELYQNTEEKGLGYISNTYSVEKRSKEDDDAYDYVFYLNYHLIVQRKNLLVAKKELLCFSRATVEAYSGLERTHGPNLMEFLLVALYGTREVCHSLPDSNCVSLTGTNAWLVLPPAQPFSGLVNLMQDIPIAKVFYYNHRTYKPSQDITSYLISVVNPISFSAEFQEYLHYLNFSAPDLNEFFLEYSELKTEYETLLALLQLSTKHDNLIASLEDILGVIHPSRIMGVLSHGYDETIELLADQQGVLSMGAETLKAFSVFLRRRDPSELLRKLGNIESDLQRCKESLLASTQCRPSSGIHFFSSRPQPEIASSRTPQNIFK</sequence>
<keyword evidence="1" id="KW-0175">Coiled coil</keyword>
<feature type="coiled-coil region" evidence="1">
    <location>
        <begin position="992"/>
        <end position="1031"/>
    </location>
</feature>
<feature type="coiled-coil region" evidence="1">
    <location>
        <begin position="507"/>
        <end position="534"/>
    </location>
</feature>
<name>A0ABW8D301_9GAMM</name>
<evidence type="ECO:0000256" key="1">
    <source>
        <dbReference type="SAM" id="Coils"/>
    </source>
</evidence>
<evidence type="ECO:0000313" key="3">
    <source>
        <dbReference type="EMBL" id="MFJ1267078.1"/>
    </source>
</evidence>
<keyword evidence="4" id="KW-1185">Reference proteome</keyword>
<dbReference type="PANTHER" id="PTHR45615:SF80">
    <property type="entry name" value="GRIP DOMAIN-CONTAINING PROTEIN"/>
    <property type="match status" value="1"/>
</dbReference>
<evidence type="ECO:0000313" key="4">
    <source>
        <dbReference type="Proteomes" id="UP001615550"/>
    </source>
</evidence>
<proteinExistence type="predicted"/>
<dbReference type="RefSeq" id="WP_400185587.1">
    <property type="nucleotide sequence ID" value="NZ_JBGORX010000001.1"/>
</dbReference>
<dbReference type="Proteomes" id="UP001615550">
    <property type="component" value="Unassembled WGS sequence"/>
</dbReference>
<dbReference type="EMBL" id="JBGORX010000001">
    <property type="protein sequence ID" value="MFJ1267078.1"/>
    <property type="molecule type" value="Genomic_DNA"/>
</dbReference>
<organism evidence="3 4">
    <name type="scientific">Legionella lytica</name>
    <dbReference type="NCBI Taxonomy" id="96232"/>
    <lineage>
        <taxon>Bacteria</taxon>
        <taxon>Pseudomonadati</taxon>
        <taxon>Pseudomonadota</taxon>
        <taxon>Gammaproteobacteria</taxon>
        <taxon>Legionellales</taxon>
        <taxon>Legionellaceae</taxon>
        <taxon>Legionella</taxon>
    </lineage>
</organism>
<evidence type="ECO:0008006" key="5">
    <source>
        <dbReference type="Google" id="ProtNLM"/>
    </source>
</evidence>
<gene>
    <name evidence="3" type="ORF">ACD661_00745</name>
</gene>
<reference evidence="3 4" key="1">
    <citation type="submission" date="2024-08" db="EMBL/GenBank/DDBJ databases">
        <title>Draft Genome Sequence of Legionella lytica strain DSB2004, Isolated From a Fire Sprinkler System.</title>
        <authorList>
            <person name="Everhart A.D."/>
            <person name="Kidane D.T."/>
            <person name="Farone A.L."/>
            <person name="Farone M.B."/>
        </authorList>
    </citation>
    <scope>NUCLEOTIDE SEQUENCE [LARGE SCALE GENOMIC DNA]</scope>
    <source>
        <strain evidence="3 4">DSB2004</strain>
    </source>
</reference>
<feature type="region of interest" description="Disordered" evidence="2">
    <location>
        <begin position="1608"/>
        <end position="1630"/>
    </location>
</feature>
<comment type="caution">
    <text evidence="3">The sequence shown here is derived from an EMBL/GenBank/DDBJ whole genome shotgun (WGS) entry which is preliminary data.</text>
</comment>